<feature type="transmembrane region" description="Helical" evidence="1">
    <location>
        <begin position="284"/>
        <end position="300"/>
    </location>
</feature>
<feature type="transmembrane region" description="Helical" evidence="1">
    <location>
        <begin position="60"/>
        <end position="79"/>
    </location>
</feature>
<protein>
    <submittedName>
        <fullName evidence="2">ABC transporter permease</fullName>
    </submittedName>
</protein>
<feature type="transmembrane region" description="Helical" evidence="1">
    <location>
        <begin position="191"/>
        <end position="209"/>
    </location>
</feature>
<sequence length="406" mass="47925">MKIKDIWNKRFSEFIKEMSRYIRYMFNDHLMIVLLIALSAGALYYKQWLSQLPDGFPFEWIMGIFLGLILTMSSVRTFLKEPDLVFLLPVEHKMGAFFQRGFNYSFIVHGIMIFIAFLPFIPMYERFTAREGTDYLVLVLILLLVKGWNLLLSQKMFYFIEDSARIVDKVIRLVFNVSFLVLLFGDAPFSYLLILIIISILWLGAFYYITKNKHMLKWEVLIKEEVKLSNRFYRIANLFIDVPHLRNEVKPRRWLNFLTSSIPFQKEKVFIFLYTKTFIRSGEYLGLYVRLIFIAGFLVIGVEFPYAGLVIIPFFIYLSGLQLMALYKEHDQKLWINLYPVSDDQRLKAFLSLLLKLMIVKGMILSALLILNDGILMGLYGLVISILFSFVFVESYLKKRLIKREQ</sequence>
<keyword evidence="1" id="KW-0472">Membrane</keyword>
<evidence type="ECO:0000313" key="3">
    <source>
        <dbReference type="Proteomes" id="UP001518925"/>
    </source>
</evidence>
<dbReference type="InterPro" id="IPR010288">
    <property type="entry name" value="EcsB_ABC"/>
</dbReference>
<accession>A0ABS2DFI0</accession>
<dbReference type="PIRSF" id="PIRSF037259">
    <property type="entry name" value="EcsB_ABC"/>
    <property type="match status" value="1"/>
</dbReference>
<keyword evidence="1" id="KW-1133">Transmembrane helix</keyword>
<keyword evidence="3" id="KW-1185">Reference proteome</keyword>
<feature type="transmembrane region" description="Helical" evidence="1">
    <location>
        <begin position="377"/>
        <end position="397"/>
    </location>
</feature>
<reference evidence="2 3" key="1">
    <citation type="submission" date="2021-02" db="EMBL/GenBank/DDBJ databases">
        <title>Bacillus sp. RD4P76, an endophyte from a halophyte.</title>
        <authorList>
            <person name="Sun J.-Q."/>
        </authorList>
    </citation>
    <scope>NUCLEOTIDE SEQUENCE [LARGE SCALE GENOMIC DNA]</scope>
    <source>
        <strain evidence="2 3">RD4P76</strain>
    </source>
</reference>
<feature type="transmembrane region" description="Helical" evidence="1">
    <location>
        <begin position="135"/>
        <end position="154"/>
    </location>
</feature>
<evidence type="ECO:0000313" key="2">
    <source>
        <dbReference type="EMBL" id="MBM6617202.1"/>
    </source>
</evidence>
<gene>
    <name evidence="2" type="ORF">JR050_05875</name>
</gene>
<feature type="transmembrane region" description="Helical" evidence="1">
    <location>
        <begin position="306"/>
        <end position="327"/>
    </location>
</feature>
<dbReference type="RefSeq" id="WP_204202580.1">
    <property type="nucleotide sequence ID" value="NZ_JAFELM010000019.1"/>
</dbReference>
<evidence type="ECO:0000256" key="1">
    <source>
        <dbReference type="SAM" id="Phobius"/>
    </source>
</evidence>
<feature type="transmembrane region" description="Helical" evidence="1">
    <location>
        <begin position="102"/>
        <end position="123"/>
    </location>
</feature>
<proteinExistence type="predicted"/>
<dbReference type="Proteomes" id="UP001518925">
    <property type="component" value="Unassembled WGS sequence"/>
</dbReference>
<organism evidence="2 3">
    <name type="scientific">Bacillus suaedaesalsae</name>
    <dbReference type="NCBI Taxonomy" id="2810349"/>
    <lineage>
        <taxon>Bacteria</taxon>
        <taxon>Bacillati</taxon>
        <taxon>Bacillota</taxon>
        <taxon>Bacilli</taxon>
        <taxon>Bacillales</taxon>
        <taxon>Bacillaceae</taxon>
        <taxon>Bacillus</taxon>
    </lineage>
</organism>
<feature type="transmembrane region" description="Helical" evidence="1">
    <location>
        <begin position="166"/>
        <end position="185"/>
    </location>
</feature>
<dbReference type="EMBL" id="JAFELM010000019">
    <property type="protein sequence ID" value="MBM6617202.1"/>
    <property type="molecule type" value="Genomic_DNA"/>
</dbReference>
<name>A0ABS2DFI0_9BACI</name>
<feature type="transmembrane region" description="Helical" evidence="1">
    <location>
        <begin position="21"/>
        <end position="45"/>
    </location>
</feature>
<feature type="transmembrane region" description="Helical" evidence="1">
    <location>
        <begin position="347"/>
        <end position="371"/>
    </location>
</feature>
<dbReference type="Pfam" id="PF05975">
    <property type="entry name" value="EcsB"/>
    <property type="match status" value="1"/>
</dbReference>
<keyword evidence="1" id="KW-0812">Transmembrane</keyword>
<comment type="caution">
    <text evidence="2">The sequence shown here is derived from an EMBL/GenBank/DDBJ whole genome shotgun (WGS) entry which is preliminary data.</text>
</comment>